<evidence type="ECO:0000313" key="2">
    <source>
        <dbReference type="EMBL" id="GFP19104.1"/>
    </source>
</evidence>
<keyword evidence="9" id="KW-1185">Reference proteome</keyword>
<sequence length="47" mass="4928">MNVATIIMAVLAVALIGPKVTLVRVLSTLIFPPIAGIIAQTFFGKFA</sequence>
<keyword evidence="1" id="KW-0812">Transmembrane</keyword>
<evidence type="ECO:0000313" key="5">
    <source>
        <dbReference type="EMBL" id="GFP34213.1"/>
    </source>
</evidence>
<evidence type="ECO:0000313" key="3">
    <source>
        <dbReference type="EMBL" id="GFP24896.1"/>
    </source>
</evidence>
<feature type="transmembrane region" description="Helical" evidence="1">
    <location>
        <begin position="24"/>
        <end position="43"/>
    </location>
</feature>
<dbReference type="AlphaFoldDB" id="A0A6V8NI99"/>
<dbReference type="EMBL" id="BLRZ01000015">
    <property type="protein sequence ID" value="GFP29566.1"/>
    <property type="molecule type" value="Genomic_DNA"/>
</dbReference>
<dbReference type="EMBL" id="BLSB01000001">
    <property type="protein sequence ID" value="GFP34213.1"/>
    <property type="molecule type" value="Genomic_DNA"/>
</dbReference>
<evidence type="ECO:0000313" key="9">
    <source>
        <dbReference type="Proteomes" id="UP000588083"/>
    </source>
</evidence>
<name>A0A6V8NI99_9ACTN</name>
<proteinExistence type="predicted"/>
<evidence type="ECO:0000313" key="6">
    <source>
        <dbReference type="Proteomes" id="UP000543224"/>
    </source>
</evidence>
<evidence type="ECO:0000256" key="1">
    <source>
        <dbReference type="SAM" id="Phobius"/>
    </source>
</evidence>
<organism evidence="2 7">
    <name type="scientific">Candidatus Hakubella thermalkaliphila</name>
    <dbReference type="NCBI Taxonomy" id="2754717"/>
    <lineage>
        <taxon>Bacteria</taxon>
        <taxon>Bacillati</taxon>
        <taxon>Actinomycetota</taxon>
        <taxon>Actinomycetota incertae sedis</taxon>
        <taxon>Candidatus Hakubellales</taxon>
        <taxon>Candidatus Hakubellaceae</taxon>
        <taxon>Candidatus Hakubella</taxon>
    </lineage>
</organism>
<accession>A0A6V8NI99</accession>
<protein>
    <submittedName>
        <fullName evidence="2">Uncharacterized protein</fullName>
    </submittedName>
</protein>
<reference evidence="6 7" key="1">
    <citation type="journal article" date="2020" name="Front. Microbiol.">
        <title>Single-cell genomics of novel Actinobacteria with the Wood-Ljungdahl pathway discovered in a serpentinizing system.</title>
        <authorList>
            <person name="Merino N."/>
            <person name="Kawai M."/>
            <person name="Boyd E.S."/>
            <person name="Colman D.R."/>
            <person name="McGlynn S.E."/>
            <person name="Nealson K.H."/>
            <person name="Kurokawa K."/>
            <person name="Hongoh Y."/>
        </authorList>
    </citation>
    <scope>NUCLEOTIDE SEQUENCE [LARGE SCALE GENOMIC DNA]</scope>
    <source>
        <strain evidence="2 7">S03</strain>
        <strain evidence="3 6">S25</strain>
        <strain evidence="4 9">S34</strain>
        <strain evidence="5 8">S43</strain>
    </source>
</reference>
<evidence type="ECO:0000313" key="8">
    <source>
        <dbReference type="Proteomes" id="UP000576480"/>
    </source>
</evidence>
<keyword evidence="1" id="KW-0472">Membrane</keyword>
<dbReference type="Proteomes" id="UP000574717">
    <property type="component" value="Unassembled WGS sequence"/>
</dbReference>
<dbReference type="EMBL" id="BLRX01000022">
    <property type="protein sequence ID" value="GFP24896.1"/>
    <property type="molecule type" value="Genomic_DNA"/>
</dbReference>
<gene>
    <name evidence="2" type="ORF">HKBW3S03_00608</name>
    <name evidence="3" type="ORF">HKBW3S25_00334</name>
    <name evidence="4" type="ORF">HKBW3S34_00486</name>
    <name evidence="5" type="ORF">HKBW3S43_00004</name>
</gene>
<dbReference type="Proteomes" id="UP000588083">
    <property type="component" value="Unassembled WGS sequence"/>
</dbReference>
<evidence type="ECO:0000313" key="7">
    <source>
        <dbReference type="Proteomes" id="UP000574717"/>
    </source>
</evidence>
<evidence type="ECO:0000313" key="4">
    <source>
        <dbReference type="EMBL" id="GFP29566.1"/>
    </source>
</evidence>
<dbReference type="RefSeq" id="WP_176229024.1">
    <property type="nucleotide sequence ID" value="NZ_BLRU01000037.1"/>
</dbReference>
<dbReference type="EMBL" id="BLRU01000037">
    <property type="protein sequence ID" value="GFP19104.1"/>
    <property type="molecule type" value="Genomic_DNA"/>
</dbReference>
<keyword evidence="1" id="KW-1133">Transmembrane helix</keyword>
<dbReference type="Proteomes" id="UP000576480">
    <property type="component" value="Unassembled WGS sequence"/>
</dbReference>
<dbReference type="Proteomes" id="UP000543224">
    <property type="component" value="Unassembled WGS sequence"/>
</dbReference>
<comment type="caution">
    <text evidence="2">The sequence shown here is derived from an EMBL/GenBank/DDBJ whole genome shotgun (WGS) entry which is preliminary data.</text>
</comment>